<feature type="non-terminal residue" evidence="1">
    <location>
        <position position="90"/>
    </location>
</feature>
<evidence type="ECO:0000313" key="1">
    <source>
        <dbReference type="EMBL" id="KOY18325.1"/>
    </source>
</evidence>
<comment type="caution">
    <text evidence="1">The sequence shown here is derived from an EMBL/GenBank/DDBJ whole genome shotgun (WGS) entry which is preliminary data.</text>
</comment>
<name>A0A0N0C678_9BACL</name>
<protein>
    <submittedName>
        <fullName evidence="1">Uncharacterized protein</fullName>
    </submittedName>
</protein>
<dbReference type="RefSeq" id="WP_160319649.1">
    <property type="nucleotide sequence ID" value="NZ_LITU01000009.1"/>
</dbReference>
<keyword evidence="2" id="KW-1185">Reference proteome</keyword>
<reference evidence="1 2" key="1">
    <citation type="submission" date="2015-08" db="EMBL/GenBank/DDBJ databases">
        <title>Draft genome sequence of cellulolytic and xylanolytic Paenibacillus sp. A59, isolated from a decaying forest soil from Patagonia, Argentina.</title>
        <authorList>
            <person name="Ghio S."/>
            <person name="Caceres A.M."/>
            <person name="Talia P."/>
            <person name="Grasso D."/>
            <person name="Campos E."/>
        </authorList>
    </citation>
    <scope>NUCLEOTIDE SEQUENCE [LARGE SCALE GENOMIC DNA]</scope>
    <source>
        <strain evidence="1 2">A59</strain>
    </source>
</reference>
<evidence type="ECO:0000313" key="2">
    <source>
        <dbReference type="Proteomes" id="UP000037688"/>
    </source>
</evidence>
<organism evidence="1 2">
    <name type="scientific">Paenibacillus xylanivorans</name>
    <dbReference type="NCBI Taxonomy" id="1705561"/>
    <lineage>
        <taxon>Bacteria</taxon>
        <taxon>Bacillati</taxon>
        <taxon>Bacillota</taxon>
        <taxon>Bacilli</taxon>
        <taxon>Bacillales</taxon>
        <taxon>Paenibacillaceae</taxon>
        <taxon>Paenibacillus</taxon>
    </lineage>
</organism>
<dbReference type="Proteomes" id="UP000037688">
    <property type="component" value="Unassembled WGS sequence"/>
</dbReference>
<feature type="non-terminal residue" evidence="1">
    <location>
        <position position="1"/>
    </location>
</feature>
<accession>A0A0N0C678</accession>
<sequence>IEVDFVDLLTEEELEELYVDKLAQGEIAKQEIDLSLQLKAAVQLTDGQRADIRNQVAETAKSDPGMKDQAKNWLSTMSSDEQKTIYQQKY</sequence>
<gene>
    <name evidence="1" type="ORF">AMS66_01000</name>
</gene>
<dbReference type="EMBL" id="LITU01000009">
    <property type="protein sequence ID" value="KOY18325.1"/>
    <property type="molecule type" value="Genomic_DNA"/>
</dbReference>
<dbReference type="AlphaFoldDB" id="A0A0N0C678"/>
<dbReference type="OrthoDB" id="2490673at2"/>
<proteinExistence type="predicted"/>